<sequence>MMGMLGSAHPATVVADASSTVPDAVINIEDAPSVDPTNNITVTYAKAVLEGYGVEKRGSINEDEDTLYDGEGYISYFFDEIANATEPIGSATFTVDAAEAGLYELSLGYYIPEGYGDKVTSIQINGAGTGELTLDAPAAGTVRAEKMVSKVLLDAGSNTIQIMRGWGYYGIEHIRLEPANAPASSNKLGAENSSMSGEDSIRNSGRGYSGEAHKTDTLTNPEVTAEARALMDYLVSQYGKKIISGQQTLEDVEWIKEQTGKYPAIFSTDLMDYSPSRVANGASSTEVEKMIEWSKRGGIVSLCWHWNAPKGIGGNEPGNEWWRGFYTDFTTFDVEYALTHPDSEDYQLLIRDIDAIAVQLKRLQDANVPVLWRPLHEAEGAWFWWGAKGPEPTKQLYRLMYDRLTHEHKLNNLIWVWNSERKDWYPGDDVVDIVSLDIYNPAGDYNPSIAKYEALVSLVNNKKLVALAENGPIPDPDILQEYGADWSFFSTWTGEYIRDGKTNTIDHLKKVYQHDYVITLDELPANLYSNFDGKADHRESTGEIEGNEQNEHAGDSYGSSSEIQNSFTDIEGHWAKSDIELMLNQKVVFGIGNGQFAPNHPITRAEISVLIARAIGLDSQPATGRFSDVAKTSWYAGAIEAVSETGIVGGYADGTFQPNAQVTREQMAVLIARTMAYTGHNPAVTGNSLARFADNSSVSPWATADVNEVLASGLIHGVSTDLFAPKEMVDRAQAVVMIKRLLVYLNLMNS</sequence>
<dbReference type="PROSITE" id="PS51272">
    <property type="entry name" value="SLH"/>
    <property type="match status" value="3"/>
</dbReference>
<dbReference type="EMBL" id="CP034248">
    <property type="protein sequence ID" value="AZK45712.1"/>
    <property type="molecule type" value="Genomic_DNA"/>
</dbReference>
<feature type="domain" description="SLH" evidence="6">
    <location>
        <begin position="622"/>
        <end position="685"/>
    </location>
</feature>
<comment type="similarity">
    <text evidence="1 4">Belongs to the glycosyl hydrolase 26 family.</text>
</comment>
<feature type="domain" description="SLH" evidence="6">
    <location>
        <begin position="562"/>
        <end position="621"/>
    </location>
</feature>
<proteinExistence type="inferred from homology"/>
<feature type="domain" description="SLH" evidence="6">
    <location>
        <begin position="689"/>
        <end position="750"/>
    </location>
</feature>
<protein>
    <recommendedName>
        <fullName evidence="10">Beta-mannanase</fullName>
    </recommendedName>
</protein>
<keyword evidence="2 4" id="KW-0378">Hydrolase</keyword>
<dbReference type="OrthoDB" id="9803686at2"/>
<feature type="active site" description="Nucleophile" evidence="4">
    <location>
        <position position="469"/>
    </location>
</feature>
<dbReference type="SUPFAM" id="SSF51445">
    <property type="entry name" value="(Trans)glycosidases"/>
    <property type="match status" value="1"/>
</dbReference>
<keyword evidence="3 4" id="KW-0326">Glycosidase</keyword>
<dbReference type="InterPro" id="IPR017853">
    <property type="entry name" value="GH"/>
</dbReference>
<dbReference type="Pfam" id="PF02156">
    <property type="entry name" value="Glyco_hydro_26"/>
    <property type="match status" value="1"/>
</dbReference>
<evidence type="ECO:0008006" key="10">
    <source>
        <dbReference type="Google" id="ProtNLM"/>
    </source>
</evidence>
<feature type="region of interest" description="Disordered" evidence="5">
    <location>
        <begin position="182"/>
        <end position="215"/>
    </location>
</feature>
<dbReference type="Pfam" id="PF16990">
    <property type="entry name" value="CBM_35"/>
    <property type="match status" value="1"/>
</dbReference>
<dbReference type="InterPro" id="IPR001119">
    <property type="entry name" value="SLH_dom"/>
</dbReference>
<dbReference type="PANTHER" id="PTHR40079">
    <property type="entry name" value="MANNAN ENDO-1,4-BETA-MANNOSIDASE E-RELATED"/>
    <property type="match status" value="1"/>
</dbReference>
<feature type="compositionally biased region" description="Polar residues" evidence="5">
    <location>
        <begin position="182"/>
        <end position="197"/>
    </location>
</feature>
<evidence type="ECO:0000256" key="4">
    <source>
        <dbReference type="PROSITE-ProRule" id="PRU01100"/>
    </source>
</evidence>
<dbReference type="GO" id="GO:0030246">
    <property type="term" value="F:carbohydrate binding"/>
    <property type="evidence" value="ECO:0007669"/>
    <property type="project" value="InterPro"/>
</dbReference>
<dbReference type="Gene3D" id="3.20.20.80">
    <property type="entry name" value="Glycosidases"/>
    <property type="match status" value="1"/>
</dbReference>
<dbReference type="Gene3D" id="2.60.120.260">
    <property type="entry name" value="Galactose-binding domain-like"/>
    <property type="match status" value="1"/>
</dbReference>
<dbReference type="KEGG" id="plen:EIM92_05410"/>
<dbReference type="InterPro" id="IPR000805">
    <property type="entry name" value="Glyco_hydro_26"/>
</dbReference>
<reference evidence="8 9" key="1">
    <citation type="submission" date="2018-11" db="EMBL/GenBank/DDBJ databases">
        <title>Genome sequencing of Paenibacillus lentus DSM25539(T).</title>
        <authorList>
            <person name="Kook J.-K."/>
            <person name="Park S.-N."/>
            <person name="Lim Y.K."/>
        </authorList>
    </citation>
    <scope>NUCLEOTIDE SEQUENCE [LARGE SCALE GENOMIC DNA]</scope>
    <source>
        <strain evidence="8 9">DSM 25539</strain>
    </source>
</reference>
<evidence type="ECO:0000259" key="6">
    <source>
        <dbReference type="PROSITE" id="PS51272"/>
    </source>
</evidence>
<evidence type="ECO:0000256" key="1">
    <source>
        <dbReference type="ARBA" id="ARBA00007754"/>
    </source>
</evidence>
<evidence type="ECO:0000259" key="7">
    <source>
        <dbReference type="PROSITE" id="PS51764"/>
    </source>
</evidence>
<name>A0A3S8RRY8_9BACL</name>
<evidence type="ECO:0000313" key="8">
    <source>
        <dbReference type="EMBL" id="AZK45712.1"/>
    </source>
</evidence>
<gene>
    <name evidence="8" type="ORF">EIM92_05410</name>
</gene>
<dbReference type="InterPro" id="IPR022790">
    <property type="entry name" value="GH26_dom"/>
</dbReference>
<accession>A0A3S8RRY8</accession>
<dbReference type="Pfam" id="PF00395">
    <property type="entry name" value="SLH"/>
    <property type="match status" value="3"/>
</dbReference>
<dbReference type="AlphaFoldDB" id="A0A3S8RRY8"/>
<dbReference type="PANTHER" id="PTHR40079:SF4">
    <property type="entry name" value="GH26 DOMAIN-CONTAINING PROTEIN-RELATED"/>
    <property type="match status" value="1"/>
</dbReference>
<keyword evidence="9" id="KW-1185">Reference proteome</keyword>
<evidence type="ECO:0000313" key="9">
    <source>
        <dbReference type="Proteomes" id="UP000273145"/>
    </source>
</evidence>
<evidence type="ECO:0000256" key="3">
    <source>
        <dbReference type="ARBA" id="ARBA00023295"/>
    </source>
</evidence>
<dbReference type="GO" id="GO:0016985">
    <property type="term" value="F:mannan endo-1,4-beta-mannosidase activity"/>
    <property type="evidence" value="ECO:0007669"/>
    <property type="project" value="InterPro"/>
</dbReference>
<evidence type="ECO:0000256" key="5">
    <source>
        <dbReference type="SAM" id="MobiDB-lite"/>
    </source>
</evidence>
<organism evidence="8 9">
    <name type="scientific">Paenibacillus lentus</name>
    <dbReference type="NCBI Taxonomy" id="1338368"/>
    <lineage>
        <taxon>Bacteria</taxon>
        <taxon>Bacillati</taxon>
        <taxon>Bacillota</taxon>
        <taxon>Bacilli</taxon>
        <taxon>Bacillales</taxon>
        <taxon>Paenibacillaceae</taxon>
        <taxon>Paenibacillus</taxon>
    </lineage>
</organism>
<dbReference type="InterPro" id="IPR005084">
    <property type="entry name" value="CBM6"/>
</dbReference>
<dbReference type="PRINTS" id="PR00739">
    <property type="entry name" value="GLHYDRLASE26"/>
</dbReference>
<feature type="domain" description="GH26" evidence="7">
    <location>
        <begin position="225"/>
        <end position="521"/>
    </location>
</feature>
<dbReference type="PROSITE" id="PS51764">
    <property type="entry name" value="GH26"/>
    <property type="match status" value="1"/>
</dbReference>
<dbReference type="Proteomes" id="UP000273145">
    <property type="component" value="Chromosome"/>
</dbReference>
<feature type="active site" description="Proton donor" evidence="4">
    <location>
        <position position="377"/>
    </location>
</feature>
<evidence type="ECO:0000256" key="2">
    <source>
        <dbReference type="ARBA" id="ARBA00022801"/>
    </source>
</evidence>
<dbReference type="GO" id="GO:0006080">
    <property type="term" value="P:substituted mannan metabolic process"/>
    <property type="evidence" value="ECO:0007669"/>
    <property type="project" value="InterPro"/>
</dbReference>